<dbReference type="EMBL" id="GBXM01017647">
    <property type="protein sequence ID" value="JAH90930.1"/>
    <property type="molecule type" value="Transcribed_RNA"/>
</dbReference>
<protein>
    <submittedName>
        <fullName evidence="1">Uncharacterized protein</fullName>
    </submittedName>
</protein>
<name>A0A0E9WMY0_ANGAN</name>
<sequence length="77" mass="8625">MLLVLSDAIAKFSLAHHNMRIDFLEAMFAENRRGSHSHLVSRKEVRPSHSQPQKNACTSHNLELLCSPSHLTHVAGI</sequence>
<organism evidence="1">
    <name type="scientific">Anguilla anguilla</name>
    <name type="common">European freshwater eel</name>
    <name type="synonym">Muraena anguilla</name>
    <dbReference type="NCBI Taxonomy" id="7936"/>
    <lineage>
        <taxon>Eukaryota</taxon>
        <taxon>Metazoa</taxon>
        <taxon>Chordata</taxon>
        <taxon>Craniata</taxon>
        <taxon>Vertebrata</taxon>
        <taxon>Euteleostomi</taxon>
        <taxon>Actinopterygii</taxon>
        <taxon>Neopterygii</taxon>
        <taxon>Teleostei</taxon>
        <taxon>Anguilliformes</taxon>
        <taxon>Anguillidae</taxon>
        <taxon>Anguilla</taxon>
    </lineage>
</organism>
<evidence type="ECO:0000313" key="1">
    <source>
        <dbReference type="EMBL" id="JAH90930.1"/>
    </source>
</evidence>
<reference evidence="1" key="1">
    <citation type="submission" date="2014-11" db="EMBL/GenBank/DDBJ databases">
        <authorList>
            <person name="Amaro Gonzalez C."/>
        </authorList>
    </citation>
    <scope>NUCLEOTIDE SEQUENCE</scope>
</reference>
<accession>A0A0E9WMY0</accession>
<dbReference type="AlphaFoldDB" id="A0A0E9WMY0"/>
<reference evidence="1" key="2">
    <citation type="journal article" date="2015" name="Fish Shellfish Immunol.">
        <title>Early steps in the European eel (Anguilla anguilla)-Vibrio vulnificus interaction in the gills: Role of the RtxA13 toxin.</title>
        <authorList>
            <person name="Callol A."/>
            <person name="Pajuelo D."/>
            <person name="Ebbesson L."/>
            <person name="Teles M."/>
            <person name="MacKenzie S."/>
            <person name="Amaro C."/>
        </authorList>
    </citation>
    <scope>NUCLEOTIDE SEQUENCE</scope>
</reference>
<proteinExistence type="predicted"/>